<accession>K0KPS5</accession>
<comment type="caution">
    <text evidence="2">The sequence shown here is derived from an EMBL/GenBank/DDBJ whole genome shotgun (WGS) entry which is preliminary data.</text>
</comment>
<name>K0KPS5_WICCF</name>
<protein>
    <submittedName>
        <fullName evidence="2">Uncharacterized protein</fullName>
    </submittedName>
</protein>
<proteinExistence type="predicted"/>
<dbReference type="InParanoid" id="K0KPS5"/>
<dbReference type="Proteomes" id="UP000009328">
    <property type="component" value="Unassembled WGS sequence"/>
</dbReference>
<keyword evidence="3" id="KW-1185">Reference proteome</keyword>
<dbReference type="AlphaFoldDB" id="K0KPS5"/>
<evidence type="ECO:0000313" key="3">
    <source>
        <dbReference type="Proteomes" id="UP000009328"/>
    </source>
</evidence>
<feature type="compositionally biased region" description="Basic and acidic residues" evidence="1">
    <location>
        <begin position="427"/>
        <end position="439"/>
    </location>
</feature>
<organism evidence="2 3">
    <name type="scientific">Wickerhamomyces ciferrii (strain ATCC 14091 / BCRC 22168 / CBS 111 / JCM 3599 / NBRC 0793 / NRRL Y-1031 F-60-10)</name>
    <name type="common">Yeast</name>
    <name type="synonym">Pichia ciferrii</name>
    <dbReference type="NCBI Taxonomy" id="1206466"/>
    <lineage>
        <taxon>Eukaryota</taxon>
        <taxon>Fungi</taxon>
        <taxon>Dikarya</taxon>
        <taxon>Ascomycota</taxon>
        <taxon>Saccharomycotina</taxon>
        <taxon>Saccharomycetes</taxon>
        <taxon>Phaffomycetales</taxon>
        <taxon>Wickerhamomycetaceae</taxon>
        <taxon>Wickerhamomyces</taxon>
    </lineage>
</organism>
<gene>
    <name evidence="2" type="ORF">BN7_2957</name>
</gene>
<evidence type="ECO:0000256" key="1">
    <source>
        <dbReference type="SAM" id="MobiDB-lite"/>
    </source>
</evidence>
<sequence length="439" mass="50755">MSTATASEEIDLGEDYYNIFDITESQIIIFEFFKYCHIKHKIFNVSEIDFTLFEKFLYDTSRTSFKSDVDNGLPEKERKLKIRNRRKDFIKNQKLMFKSVNIQLGTIIKFSSENESINENESIDERTDQQKVYLVDTEKLKSFTNLNFKQVFLNFLKSRSKISNYYFTNGSKQYRLKIELVSYLQNILRSREGNNYLKNSEIIVNFSFDKIIHLLNLLYVNEIKENENNNEIEHEQSSNTNQLESGDVEMSIEKIIHNEEVTDLQNKDLAELKNKELELIVSQHVQEANVILGSTTNTPSSVDNVNATNSITKKNHHNEELVTDTESQNNGVIAADLAELKNKELEIIPQHVKEANVIIGSATSNTPKSVNNEKFRAETDELTEVKTGTSNKRSLKDQVDYKKKLQKTVPVPKPLPSFVTATTKASRQRDLENARRRNK</sequence>
<dbReference type="HOGENOM" id="CLU_624390_0_0_1"/>
<feature type="region of interest" description="Disordered" evidence="1">
    <location>
        <begin position="406"/>
        <end position="439"/>
    </location>
</feature>
<dbReference type="EMBL" id="CAIF01000076">
    <property type="protein sequence ID" value="CCH43409.1"/>
    <property type="molecule type" value="Genomic_DNA"/>
</dbReference>
<evidence type="ECO:0000313" key="2">
    <source>
        <dbReference type="EMBL" id="CCH43409.1"/>
    </source>
</evidence>
<reference evidence="2 3" key="1">
    <citation type="journal article" date="2012" name="Eukaryot. Cell">
        <title>Draft genome sequence of Wickerhamomyces ciferrii NRRL Y-1031 F-60-10.</title>
        <authorList>
            <person name="Schneider J."/>
            <person name="Andrea H."/>
            <person name="Blom J."/>
            <person name="Jaenicke S."/>
            <person name="Ruckert C."/>
            <person name="Schorsch C."/>
            <person name="Szczepanowski R."/>
            <person name="Farwick M."/>
            <person name="Goesmann A."/>
            <person name="Puhler A."/>
            <person name="Schaffer S."/>
            <person name="Tauch A."/>
            <person name="Kohler T."/>
            <person name="Brinkrolf K."/>
        </authorList>
    </citation>
    <scope>NUCLEOTIDE SEQUENCE [LARGE SCALE GENOMIC DNA]</scope>
    <source>
        <strain evidence="3">ATCC 14091 / BCRC 22168 / CBS 111 / JCM 3599 / NBRC 0793 / NRRL Y-1031 F-60-10</strain>
    </source>
</reference>